<dbReference type="InterPro" id="IPR013103">
    <property type="entry name" value="RVT_2"/>
</dbReference>
<dbReference type="GO" id="GO:0008233">
    <property type="term" value="F:peptidase activity"/>
    <property type="evidence" value="ECO:0007669"/>
    <property type="project" value="UniProtKB-KW"/>
</dbReference>
<evidence type="ECO:0000313" key="10">
    <source>
        <dbReference type="Proteomes" id="UP001188597"/>
    </source>
</evidence>
<evidence type="ECO:0000256" key="1">
    <source>
        <dbReference type="ARBA" id="ARBA00022670"/>
    </source>
</evidence>
<evidence type="ECO:0000259" key="6">
    <source>
        <dbReference type="Pfam" id="PF13976"/>
    </source>
</evidence>
<feature type="domain" description="Retrovirus-related Pol polyprotein from transposon TNT 1-94-like beta-barrel" evidence="7">
    <location>
        <begin position="172"/>
        <end position="253"/>
    </location>
</feature>
<comment type="caution">
    <text evidence="9">The sequence shown here is derived from an EMBL/GenBank/DDBJ whole genome shotgun (WGS) entry which is preliminary data.</text>
</comment>
<dbReference type="Pfam" id="PF13976">
    <property type="entry name" value="gag_pre-integrs"/>
    <property type="match status" value="1"/>
</dbReference>
<protein>
    <recommendedName>
        <fullName evidence="11">Polyprotein</fullName>
    </recommendedName>
</protein>
<dbReference type="GO" id="GO:0006508">
    <property type="term" value="P:proteolysis"/>
    <property type="evidence" value="ECO:0007669"/>
    <property type="project" value="UniProtKB-KW"/>
</dbReference>
<dbReference type="InterPro" id="IPR039537">
    <property type="entry name" value="Retrotran_Ty1/copia-like"/>
</dbReference>
<feature type="domain" description="Reverse transcriptase Ty1/copia-type" evidence="5">
    <location>
        <begin position="590"/>
        <end position="642"/>
    </location>
</feature>
<dbReference type="EMBL" id="JAVXUP010001777">
    <property type="protein sequence ID" value="KAK3008221.1"/>
    <property type="molecule type" value="Genomic_DNA"/>
</dbReference>
<reference evidence="9" key="1">
    <citation type="submission" date="2022-12" db="EMBL/GenBank/DDBJ databases">
        <title>Draft genome assemblies for two species of Escallonia (Escalloniales).</title>
        <authorList>
            <person name="Chanderbali A."/>
            <person name="Dervinis C."/>
            <person name="Anghel I."/>
            <person name="Soltis D."/>
            <person name="Soltis P."/>
            <person name="Zapata F."/>
        </authorList>
    </citation>
    <scope>NUCLEOTIDE SEQUENCE</scope>
    <source>
        <strain evidence="9">UCBG64.0493</strain>
        <tissue evidence="9">Leaf</tissue>
    </source>
</reference>
<accession>A0AA89AQ19</accession>
<evidence type="ECO:0000256" key="3">
    <source>
        <dbReference type="ARBA" id="ARBA00022801"/>
    </source>
</evidence>
<dbReference type="SUPFAM" id="SSF57756">
    <property type="entry name" value="Retrovirus zinc finger-like domains"/>
    <property type="match status" value="1"/>
</dbReference>
<sequence>MKQIIIHGLRPEYRGFIATVQGWQTQPSLVEFENLLAGQEALTKQMGGALPKGQEEALYANNGRWNSKQHGAGGSKKNDDDTGGRQSEGSTRGRGGSKSQSRGKKFEGWCFNCKKKGNMANECRSKKKGVESNANTFKVEEKWDVEAFFAVEEEDLAFTAITSNRINYEKDWIVDSGCSNHMTCDVEKLQNLLDYKGSRVVVTANNSKLPIAHVSSAIVSPQSIDDEVPLQNVYHVPGMKKNLLSAAQLTSSGHFFLFGPQDVKVYRDLEIIEEPVMKGQRLESVYVLSAETAYVDKAKRNETADLWHMRPSHVSYSKLDVMMKKSMIKGLPQIEVRIDTVCAGCQYGKAQQLPFKESKFKAKEPLELIHFDVLGLVRQASIGGMKYMVTFFDDFSSTKPTVSYFKVFDCVCYVLVPDHLRSKMDKKALRCIFVGYDNQRKGWRCCDPVTGKCYTSRNMVFDEASSWWSSDKEVLRDSDVFKEALESSQIHLSLNEADGIVDEGNAEEDMAQNPWQTSVYQQPSEEGDSSGVETPLLRRSTRTRKPNPKYANVAIIEKTDEKVPGTYEEASQNPKWIKAMEDEIEALERNQTWELVPKPRYVKPISGKWVYKIKFHTDGSIERHKARLIARGFSQQHGLDYD</sequence>
<feature type="domain" description="Retroviral polymerase SH3-like" evidence="8">
    <location>
        <begin position="410"/>
        <end position="467"/>
    </location>
</feature>
<proteinExistence type="predicted"/>
<keyword evidence="2" id="KW-0479">Metal-binding</keyword>
<evidence type="ECO:0000259" key="5">
    <source>
        <dbReference type="Pfam" id="PF07727"/>
    </source>
</evidence>
<dbReference type="GO" id="GO:0008270">
    <property type="term" value="F:zinc ion binding"/>
    <property type="evidence" value="ECO:0007669"/>
    <property type="project" value="InterPro"/>
</dbReference>
<keyword evidence="3" id="KW-0378">Hydrolase</keyword>
<name>A0AA89AQ19_9ASTE</name>
<dbReference type="PANTHER" id="PTHR42648">
    <property type="entry name" value="TRANSPOSASE, PUTATIVE-RELATED"/>
    <property type="match status" value="1"/>
</dbReference>
<dbReference type="InterPro" id="IPR036875">
    <property type="entry name" value="Znf_CCHC_sf"/>
</dbReference>
<dbReference type="InterPro" id="IPR025724">
    <property type="entry name" value="GAG-pre-integrase_dom"/>
</dbReference>
<evidence type="ECO:0000256" key="4">
    <source>
        <dbReference type="SAM" id="MobiDB-lite"/>
    </source>
</evidence>
<dbReference type="AlphaFoldDB" id="A0AA89AQ19"/>
<dbReference type="InterPro" id="IPR054722">
    <property type="entry name" value="PolX-like_BBD"/>
</dbReference>
<dbReference type="Pfam" id="PF22936">
    <property type="entry name" value="Pol_BBD"/>
    <property type="match status" value="1"/>
</dbReference>
<evidence type="ECO:0000259" key="8">
    <source>
        <dbReference type="Pfam" id="PF25597"/>
    </source>
</evidence>
<dbReference type="Proteomes" id="UP001188597">
    <property type="component" value="Unassembled WGS sequence"/>
</dbReference>
<dbReference type="InterPro" id="IPR057670">
    <property type="entry name" value="SH3_retrovirus"/>
</dbReference>
<dbReference type="PANTHER" id="PTHR42648:SF18">
    <property type="entry name" value="RETROTRANSPOSON, UNCLASSIFIED-LIKE PROTEIN"/>
    <property type="match status" value="1"/>
</dbReference>
<feature type="domain" description="GAG-pre-integrase" evidence="6">
    <location>
        <begin position="297"/>
        <end position="349"/>
    </location>
</feature>
<feature type="region of interest" description="Disordered" evidence="4">
    <location>
        <begin position="64"/>
        <end position="104"/>
    </location>
</feature>
<dbReference type="GO" id="GO:0003676">
    <property type="term" value="F:nucleic acid binding"/>
    <property type="evidence" value="ECO:0007669"/>
    <property type="project" value="InterPro"/>
</dbReference>
<evidence type="ECO:0008006" key="11">
    <source>
        <dbReference type="Google" id="ProtNLM"/>
    </source>
</evidence>
<feature type="region of interest" description="Disordered" evidence="4">
    <location>
        <begin position="519"/>
        <end position="544"/>
    </location>
</feature>
<evidence type="ECO:0000259" key="7">
    <source>
        <dbReference type="Pfam" id="PF22936"/>
    </source>
</evidence>
<dbReference type="Pfam" id="PF07727">
    <property type="entry name" value="RVT_2"/>
    <property type="match status" value="1"/>
</dbReference>
<evidence type="ECO:0000256" key="2">
    <source>
        <dbReference type="ARBA" id="ARBA00022723"/>
    </source>
</evidence>
<evidence type="ECO:0000313" key="9">
    <source>
        <dbReference type="EMBL" id="KAK3008221.1"/>
    </source>
</evidence>
<keyword evidence="1" id="KW-0645">Protease</keyword>
<organism evidence="9 10">
    <name type="scientific">Escallonia herrerae</name>
    <dbReference type="NCBI Taxonomy" id="1293975"/>
    <lineage>
        <taxon>Eukaryota</taxon>
        <taxon>Viridiplantae</taxon>
        <taxon>Streptophyta</taxon>
        <taxon>Embryophyta</taxon>
        <taxon>Tracheophyta</taxon>
        <taxon>Spermatophyta</taxon>
        <taxon>Magnoliopsida</taxon>
        <taxon>eudicotyledons</taxon>
        <taxon>Gunneridae</taxon>
        <taxon>Pentapetalae</taxon>
        <taxon>asterids</taxon>
        <taxon>campanulids</taxon>
        <taxon>Escalloniales</taxon>
        <taxon>Escalloniaceae</taxon>
        <taxon>Escallonia</taxon>
    </lineage>
</organism>
<keyword evidence="10" id="KW-1185">Reference proteome</keyword>
<gene>
    <name evidence="9" type="ORF">RJ639_015039</name>
</gene>
<dbReference type="Pfam" id="PF25597">
    <property type="entry name" value="SH3_retrovirus"/>
    <property type="match status" value="1"/>
</dbReference>